<dbReference type="EMBL" id="FNGI01000002">
    <property type="protein sequence ID" value="SDL21941.1"/>
    <property type="molecule type" value="Genomic_DNA"/>
</dbReference>
<dbReference type="InterPro" id="IPR023210">
    <property type="entry name" value="NADP_OxRdtase_dom"/>
</dbReference>
<dbReference type="InterPro" id="IPR036812">
    <property type="entry name" value="NAD(P)_OxRdtase_dom_sf"/>
</dbReference>
<evidence type="ECO:0000259" key="1">
    <source>
        <dbReference type="Pfam" id="PF00248"/>
    </source>
</evidence>
<name>A0A1G9I9R1_9GAMM</name>
<dbReference type="InterPro" id="IPR050523">
    <property type="entry name" value="AKR_Detox_Biosynth"/>
</dbReference>
<keyword evidence="3" id="KW-1185">Reference proteome</keyword>
<organism evidence="2 3">
    <name type="scientific">Modicisalibacter muralis</name>
    <dbReference type="NCBI Taxonomy" id="119000"/>
    <lineage>
        <taxon>Bacteria</taxon>
        <taxon>Pseudomonadati</taxon>
        <taxon>Pseudomonadota</taxon>
        <taxon>Gammaproteobacteria</taxon>
        <taxon>Oceanospirillales</taxon>
        <taxon>Halomonadaceae</taxon>
        <taxon>Modicisalibacter</taxon>
    </lineage>
</organism>
<dbReference type="STRING" id="119000.SAMN05661010_01103"/>
<reference evidence="2 3" key="1">
    <citation type="submission" date="2016-10" db="EMBL/GenBank/DDBJ databases">
        <authorList>
            <person name="de Groot N.N."/>
        </authorList>
    </citation>
    <scope>NUCLEOTIDE SEQUENCE [LARGE SCALE GENOMIC DNA]</scope>
    <source>
        <strain evidence="2 3">DSM 14789</strain>
    </source>
</reference>
<dbReference type="GO" id="GO:0005829">
    <property type="term" value="C:cytosol"/>
    <property type="evidence" value="ECO:0007669"/>
    <property type="project" value="TreeGrafter"/>
</dbReference>
<evidence type="ECO:0000313" key="2">
    <source>
        <dbReference type="EMBL" id="SDL21941.1"/>
    </source>
</evidence>
<dbReference type="RefSeq" id="WP_089726343.1">
    <property type="nucleotide sequence ID" value="NZ_FNGI01000002.1"/>
</dbReference>
<gene>
    <name evidence="2" type="ORF">SAMN05661010_01103</name>
</gene>
<evidence type="ECO:0000313" key="3">
    <source>
        <dbReference type="Proteomes" id="UP000198654"/>
    </source>
</evidence>
<dbReference type="OrthoDB" id="9768793at2"/>
<dbReference type="Gene3D" id="3.20.20.100">
    <property type="entry name" value="NADP-dependent oxidoreductase domain"/>
    <property type="match status" value="1"/>
</dbReference>
<dbReference type="PANTHER" id="PTHR43364:SF1">
    <property type="entry name" value="OXIDOREDUCTASE YDHF"/>
    <property type="match status" value="1"/>
</dbReference>
<feature type="domain" description="NADP-dependent oxidoreductase" evidence="1">
    <location>
        <begin position="16"/>
        <end position="278"/>
    </location>
</feature>
<dbReference type="PANTHER" id="PTHR43364">
    <property type="entry name" value="NADH-SPECIFIC METHYLGLYOXAL REDUCTASE-RELATED"/>
    <property type="match status" value="1"/>
</dbReference>
<dbReference type="Pfam" id="PF00248">
    <property type="entry name" value="Aldo_ket_red"/>
    <property type="match status" value="1"/>
</dbReference>
<dbReference type="SUPFAM" id="SSF51430">
    <property type="entry name" value="NAD(P)-linked oxidoreductase"/>
    <property type="match status" value="1"/>
</dbReference>
<dbReference type="AlphaFoldDB" id="A0A1G9I9R1"/>
<dbReference type="Proteomes" id="UP000198654">
    <property type="component" value="Unassembled WGS sequence"/>
</dbReference>
<protein>
    <submittedName>
        <fullName evidence="2">Predicted oxidoreductase</fullName>
    </submittedName>
</protein>
<dbReference type="PRINTS" id="PR00069">
    <property type="entry name" value="ALDKETRDTASE"/>
</dbReference>
<sequence>MNVSDAGPVFDVPFLLGMMRLHESHELQEPDRLADWIEARLDDGLHWFDHADIYGDRQGETLFGRALKKRPALKTRVRIVTKAGIVLPARDDSGFEVKHYDTSPVYLNAAIDAALARLGVERLEHFLIHRPDPLMDVAATAEALDDAIDAGKVGAVGVSNFLPEQWRHLQRAMRHRLGAHQLELSLARPEPLFDGLYEALINDGQQPLAWSPMGGGSVFEDVLGSALERLASDFDVSSAGLALAWLRRLPGQPVPVVGTLKERRIGELVHDSALTLDRATWFALLEEARSQRVA</sequence>
<accession>A0A1G9I9R1</accession>
<proteinExistence type="predicted"/>
<dbReference type="InterPro" id="IPR020471">
    <property type="entry name" value="AKR"/>
</dbReference>
<dbReference type="GO" id="GO:0016491">
    <property type="term" value="F:oxidoreductase activity"/>
    <property type="evidence" value="ECO:0007669"/>
    <property type="project" value="InterPro"/>
</dbReference>